<evidence type="ECO:0000313" key="1">
    <source>
        <dbReference type="EMBL" id="KAG2398590.1"/>
    </source>
</evidence>
<protein>
    <submittedName>
        <fullName evidence="1">Uncharacterized protein</fullName>
    </submittedName>
</protein>
<accession>A0A8T0KFE8</accession>
<comment type="caution">
    <text evidence="1">The sequence shown here is derived from an EMBL/GenBank/DDBJ whole genome shotgun (WGS) entry which is preliminary data.</text>
</comment>
<dbReference type="Proteomes" id="UP000743370">
    <property type="component" value="Unassembled WGS sequence"/>
</dbReference>
<organism evidence="1 2">
    <name type="scientific">Phaseolus angularis</name>
    <name type="common">Azuki bean</name>
    <name type="synonym">Vigna angularis</name>
    <dbReference type="NCBI Taxonomy" id="3914"/>
    <lineage>
        <taxon>Eukaryota</taxon>
        <taxon>Viridiplantae</taxon>
        <taxon>Streptophyta</taxon>
        <taxon>Embryophyta</taxon>
        <taxon>Tracheophyta</taxon>
        <taxon>Spermatophyta</taxon>
        <taxon>Magnoliopsida</taxon>
        <taxon>eudicotyledons</taxon>
        <taxon>Gunneridae</taxon>
        <taxon>Pentapetalae</taxon>
        <taxon>rosids</taxon>
        <taxon>fabids</taxon>
        <taxon>Fabales</taxon>
        <taxon>Fabaceae</taxon>
        <taxon>Papilionoideae</taxon>
        <taxon>50 kb inversion clade</taxon>
        <taxon>NPAAA clade</taxon>
        <taxon>indigoferoid/millettioid clade</taxon>
        <taxon>Phaseoleae</taxon>
        <taxon>Vigna</taxon>
    </lineage>
</organism>
<reference evidence="1 2" key="1">
    <citation type="submission" date="2020-05" db="EMBL/GenBank/DDBJ databases">
        <title>Vigna angularis (adzuki bean) Var. LongXiaoDou No. 4 denovo assembly.</title>
        <authorList>
            <person name="Xiang H."/>
        </authorList>
    </citation>
    <scope>NUCLEOTIDE SEQUENCE [LARGE SCALE GENOMIC DNA]</scope>
    <source>
        <tissue evidence="1">Leaf</tissue>
    </source>
</reference>
<name>A0A8T0KFE8_PHAAN</name>
<sequence>MSSFTARGGGVVCRTSNVTGWRKATCLDDAGDGADDDLGRPMEDATLLGGQRAVDYRQWRRRPLLSLN</sequence>
<evidence type="ECO:0000313" key="2">
    <source>
        <dbReference type="Proteomes" id="UP000743370"/>
    </source>
</evidence>
<dbReference type="AlphaFoldDB" id="A0A8T0KFE8"/>
<dbReference type="EMBL" id="JABFOF010000004">
    <property type="protein sequence ID" value="KAG2398590.1"/>
    <property type="molecule type" value="Genomic_DNA"/>
</dbReference>
<proteinExistence type="predicted"/>
<gene>
    <name evidence="1" type="ORF">HKW66_Vig0089290</name>
</gene>